<dbReference type="STRING" id="279360.MB14_12645"/>
<reference evidence="11" key="1">
    <citation type="submission" date="2016-01" db="EMBL/GenBank/DDBJ databases">
        <title>Genome sequencing of Roseivirga ehrenbergii KMM 6017.</title>
        <authorList>
            <person name="Selvaratnam C."/>
            <person name="Thevarajoo S."/>
            <person name="Goh K.M."/>
            <person name="Ee R."/>
            <person name="Chan K.-G."/>
            <person name="Chong C.S."/>
        </authorList>
    </citation>
    <scope>NUCLEOTIDE SEQUENCE [LARGE SCALE GENOMIC DNA]</scope>
    <source>
        <strain evidence="11">KMM 6017</strain>
    </source>
</reference>
<dbReference type="InterPro" id="IPR036942">
    <property type="entry name" value="Beta-barrel_TonB_sf"/>
</dbReference>
<comment type="caution">
    <text evidence="11">The sequence shown here is derived from an EMBL/GenBank/DDBJ whole genome shotgun (WGS) entry which is preliminary data.</text>
</comment>
<dbReference type="GO" id="GO:0044718">
    <property type="term" value="P:siderophore transmembrane transport"/>
    <property type="evidence" value="ECO:0007669"/>
    <property type="project" value="TreeGrafter"/>
</dbReference>
<dbReference type="CDD" id="cd01347">
    <property type="entry name" value="ligand_gated_channel"/>
    <property type="match status" value="1"/>
</dbReference>
<evidence type="ECO:0000256" key="1">
    <source>
        <dbReference type="ARBA" id="ARBA00004571"/>
    </source>
</evidence>
<keyword evidence="5 9" id="KW-0732">Signal</keyword>
<dbReference type="EMBL" id="LQZQ01000002">
    <property type="protein sequence ID" value="KYG81438.1"/>
    <property type="molecule type" value="Genomic_DNA"/>
</dbReference>
<dbReference type="Proteomes" id="UP000075583">
    <property type="component" value="Unassembled WGS sequence"/>
</dbReference>
<feature type="domain" description="TonB-dependent receptor plug" evidence="10">
    <location>
        <begin position="50"/>
        <end position="156"/>
    </location>
</feature>
<evidence type="ECO:0000256" key="5">
    <source>
        <dbReference type="ARBA" id="ARBA00022729"/>
    </source>
</evidence>
<keyword evidence="3 8" id="KW-1134">Transmembrane beta strand</keyword>
<organism evidence="11 12">
    <name type="scientific">Roseivirga ehrenbergii (strain DSM 102268 / JCM 13514 / KCTC 12282 / NCIMB 14502 / KMM 6017)</name>
    <dbReference type="NCBI Taxonomy" id="279360"/>
    <lineage>
        <taxon>Bacteria</taxon>
        <taxon>Pseudomonadati</taxon>
        <taxon>Bacteroidota</taxon>
        <taxon>Cytophagia</taxon>
        <taxon>Cytophagales</taxon>
        <taxon>Roseivirgaceae</taxon>
        <taxon>Roseivirga</taxon>
    </lineage>
</organism>
<dbReference type="Gene3D" id="2.40.170.20">
    <property type="entry name" value="TonB-dependent receptor, beta-barrel domain"/>
    <property type="match status" value="1"/>
</dbReference>
<evidence type="ECO:0000256" key="6">
    <source>
        <dbReference type="ARBA" id="ARBA00023136"/>
    </source>
</evidence>
<evidence type="ECO:0000313" key="12">
    <source>
        <dbReference type="Proteomes" id="UP000075583"/>
    </source>
</evidence>
<protein>
    <recommendedName>
        <fullName evidence="10">TonB-dependent receptor plug domain-containing protein</fullName>
    </recommendedName>
</protein>
<evidence type="ECO:0000256" key="2">
    <source>
        <dbReference type="ARBA" id="ARBA00022448"/>
    </source>
</evidence>
<dbReference type="PANTHER" id="PTHR30069:SF29">
    <property type="entry name" value="HEMOGLOBIN AND HEMOGLOBIN-HAPTOGLOBIN-BINDING PROTEIN 1-RELATED"/>
    <property type="match status" value="1"/>
</dbReference>
<feature type="signal peptide" evidence="9">
    <location>
        <begin position="1"/>
        <end position="24"/>
    </location>
</feature>
<keyword evidence="2 8" id="KW-0813">Transport</keyword>
<sequence>MRTIFKKLSIASLTILTASFNLFAQEAGQVRDLGRVVVTGNKFETPIEKSGKVIYKITADEIRNSPGRTVADLLNQLPGINIDGAFGTPGTNLDYNIRGGRNAHTLILIDGLPINDPSGIAMDYDLRLLNAQAVEYIEVLKGAASTLYGTGAAAGVINIKMKASTSEVPKVTLSQSIGSFSTSNTNADVQGKAGKLSYLVAGAFAISEGISAAQDNDPATDFGDDGFYRYSGRTKFAYDFSEAFNLGANFSFEKLRSDYDDGAFADADNEFTLKQTSFGLNPKFKYNKGNVQLKFNHNQIKRDFVSAYPSTSEGENTQADLTNEYRFSNRVKTIVGVHYQGYKFVTGDNEPDATNIDPYFNLAVDATKALTLNAGARLNINSEYGSNFVYSLNPSYLFNLGGESKLKAFGSYSTAFISPSLYQLFAPLYGNTALEPQETQSTEFGLSLYLGSNFTVNAEYFTRKEENAIDFVSRFDNAGNYVGGGYDNVTGTREIEGFEIDFQWQIIEPLSLSGNVASYQFGNPAQFYRIPDLKLGFNTRYAITSNTSVGVNYTRFGEREAAIFSDPYLVKLEAYNMVDLSISHKLFDGTLTLSGTVNNLLDEDFVGVYGFSTRPANFTIGVTGTF</sequence>
<evidence type="ECO:0000256" key="9">
    <source>
        <dbReference type="SAM" id="SignalP"/>
    </source>
</evidence>
<dbReference type="InterPro" id="IPR037066">
    <property type="entry name" value="Plug_dom_sf"/>
</dbReference>
<dbReference type="GO" id="GO:0009279">
    <property type="term" value="C:cell outer membrane"/>
    <property type="evidence" value="ECO:0007669"/>
    <property type="project" value="UniProtKB-SubCell"/>
</dbReference>
<dbReference type="InterPro" id="IPR039426">
    <property type="entry name" value="TonB-dep_rcpt-like"/>
</dbReference>
<accession>A0A150XRQ1</accession>
<keyword evidence="12" id="KW-1185">Reference proteome</keyword>
<dbReference type="GO" id="GO:0015344">
    <property type="term" value="F:siderophore uptake transmembrane transporter activity"/>
    <property type="evidence" value="ECO:0007669"/>
    <property type="project" value="TreeGrafter"/>
</dbReference>
<evidence type="ECO:0000259" key="10">
    <source>
        <dbReference type="Pfam" id="PF07715"/>
    </source>
</evidence>
<keyword evidence="6 8" id="KW-0472">Membrane</keyword>
<keyword evidence="7 8" id="KW-0998">Cell outer membrane</keyword>
<comment type="subcellular location">
    <subcellularLocation>
        <location evidence="1 8">Cell outer membrane</location>
        <topology evidence="1 8">Multi-pass membrane protein</topology>
    </subcellularLocation>
</comment>
<evidence type="ECO:0000256" key="4">
    <source>
        <dbReference type="ARBA" id="ARBA00022692"/>
    </source>
</evidence>
<dbReference type="SUPFAM" id="SSF56935">
    <property type="entry name" value="Porins"/>
    <property type="match status" value="1"/>
</dbReference>
<dbReference type="InterPro" id="IPR012910">
    <property type="entry name" value="Plug_dom"/>
</dbReference>
<evidence type="ECO:0000256" key="3">
    <source>
        <dbReference type="ARBA" id="ARBA00022452"/>
    </source>
</evidence>
<name>A0A150XRQ1_ROSEK</name>
<dbReference type="OrthoDB" id="9758472at2"/>
<dbReference type="RefSeq" id="WP_062588365.1">
    <property type="nucleotide sequence ID" value="NZ_LQZQ01000002.1"/>
</dbReference>
<evidence type="ECO:0000256" key="7">
    <source>
        <dbReference type="ARBA" id="ARBA00023237"/>
    </source>
</evidence>
<evidence type="ECO:0000256" key="8">
    <source>
        <dbReference type="PROSITE-ProRule" id="PRU01360"/>
    </source>
</evidence>
<dbReference type="Gene3D" id="2.170.130.10">
    <property type="entry name" value="TonB-dependent receptor, plug domain"/>
    <property type="match status" value="1"/>
</dbReference>
<proteinExistence type="inferred from homology"/>
<comment type="similarity">
    <text evidence="8">Belongs to the TonB-dependent receptor family.</text>
</comment>
<feature type="chain" id="PRO_5007575118" description="TonB-dependent receptor plug domain-containing protein" evidence="9">
    <location>
        <begin position="25"/>
        <end position="626"/>
    </location>
</feature>
<dbReference type="PANTHER" id="PTHR30069">
    <property type="entry name" value="TONB-DEPENDENT OUTER MEMBRANE RECEPTOR"/>
    <property type="match status" value="1"/>
</dbReference>
<gene>
    <name evidence="11" type="ORF">MB14_12645</name>
</gene>
<dbReference type="AlphaFoldDB" id="A0A150XRQ1"/>
<dbReference type="Pfam" id="PF07715">
    <property type="entry name" value="Plug"/>
    <property type="match status" value="1"/>
</dbReference>
<dbReference type="PROSITE" id="PS52016">
    <property type="entry name" value="TONB_DEPENDENT_REC_3"/>
    <property type="match status" value="1"/>
</dbReference>
<evidence type="ECO:0000313" key="11">
    <source>
        <dbReference type="EMBL" id="KYG81438.1"/>
    </source>
</evidence>
<keyword evidence="4 8" id="KW-0812">Transmembrane</keyword>